<sequence>MILFLLDLRLLSPWLSWSDLGRLERVSTSHYQSIGTVWQNELRRLMNVEEDRVQVPTVRGGDLLHAYIGHCRQWQGDCVCFPFPTTRRRQRHCTFWQRFFSWYFSISTPTPCFYRTALDRVERWEDVFYFEMTLTHLPSGPECLSVGLASDSHLLQTTGWFVGWTKESIGVHTDEKVIRQDNKIVHRLDSLESGDVVGTGWQKYLGLWMVYFTLNGKRIFRKPFPFPNPSAMVLHDPEADFEYETNFGTKPFKKETR</sequence>
<organism evidence="1">
    <name type="scientific">viral metagenome</name>
    <dbReference type="NCBI Taxonomy" id="1070528"/>
    <lineage>
        <taxon>unclassified sequences</taxon>
        <taxon>metagenomes</taxon>
        <taxon>organismal metagenomes</taxon>
    </lineage>
</organism>
<evidence type="ECO:0000313" key="1">
    <source>
        <dbReference type="EMBL" id="QHT90624.1"/>
    </source>
</evidence>
<protein>
    <recommendedName>
        <fullName evidence="2">SPRY domain-containing protein</fullName>
    </recommendedName>
</protein>
<evidence type="ECO:0008006" key="2">
    <source>
        <dbReference type="Google" id="ProtNLM"/>
    </source>
</evidence>
<accession>A0A6C0IC69</accession>
<dbReference type="EMBL" id="MN740156">
    <property type="protein sequence ID" value="QHT90624.1"/>
    <property type="molecule type" value="Genomic_DNA"/>
</dbReference>
<dbReference type="AlphaFoldDB" id="A0A6C0IC69"/>
<dbReference type="Gene3D" id="2.60.120.920">
    <property type="match status" value="1"/>
</dbReference>
<reference evidence="1" key="1">
    <citation type="journal article" date="2020" name="Nature">
        <title>Giant virus diversity and host interactions through global metagenomics.</title>
        <authorList>
            <person name="Schulz F."/>
            <person name="Roux S."/>
            <person name="Paez-Espino D."/>
            <person name="Jungbluth S."/>
            <person name="Walsh D.A."/>
            <person name="Denef V.J."/>
            <person name="McMahon K.D."/>
            <person name="Konstantinidis K.T."/>
            <person name="Eloe-Fadrosh E.A."/>
            <person name="Kyrpides N.C."/>
            <person name="Woyke T."/>
        </authorList>
    </citation>
    <scope>NUCLEOTIDE SEQUENCE</scope>
    <source>
        <strain evidence="1">GVMAG-M-3300023184-71</strain>
    </source>
</reference>
<name>A0A6C0IC69_9ZZZZ</name>
<dbReference type="InterPro" id="IPR043136">
    <property type="entry name" value="B30.2/SPRY_sf"/>
</dbReference>
<proteinExistence type="predicted"/>